<dbReference type="PANTHER" id="PTHR45453:SF3">
    <property type="entry name" value="HISTIDINE KINASE"/>
    <property type="match status" value="1"/>
</dbReference>
<proteinExistence type="predicted"/>
<feature type="coiled-coil region" evidence="8">
    <location>
        <begin position="256"/>
        <end position="293"/>
    </location>
</feature>
<evidence type="ECO:0000256" key="3">
    <source>
        <dbReference type="ARBA" id="ARBA00012438"/>
    </source>
</evidence>
<dbReference type="SUPFAM" id="SSF47384">
    <property type="entry name" value="Homodimeric domain of signal transducing histidine kinase"/>
    <property type="match status" value="1"/>
</dbReference>
<dbReference type="InterPro" id="IPR036097">
    <property type="entry name" value="HisK_dim/P_sf"/>
</dbReference>
<dbReference type="CDD" id="cd06225">
    <property type="entry name" value="HAMP"/>
    <property type="match status" value="1"/>
</dbReference>
<evidence type="ECO:0000313" key="13">
    <source>
        <dbReference type="Proteomes" id="UP001524478"/>
    </source>
</evidence>
<dbReference type="PRINTS" id="PR00344">
    <property type="entry name" value="BCTRLSENSOR"/>
</dbReference>
<dbReference type="PROSITE" id="PS51257">
    <property type="entry name" value="PROKAR_LIPOPROTEIN"/>
    <property type="match status" value="1"/>
</dbReference>
<dbReference type="InterPro" id="IPR003594">
    <property type="entry name" value="HATPase_dom"/>
</dbReference>
<comment type="catalytic activity">
    <reaction evidence="1">
        <text>ATP + protein L-histidine = ADP + protein N-phospho-L-histidine.</text>
        <dbReference type="EC" id="2.7.13.3"/>
    </reaction>
</comment>
<evidence type="ECO:0000256" key="5">
    <source>
        <dbReference type="ARBA" id="ARBA00022679"/>
    </source>
</evidence>
<evidence type="ECO:0000256" key="9">
    <source>
        <dbReference type="SAM" id="Phobius"/>
    </source>
</evidence>
<evidence type="ECO:0000256" key="2">
    <source>
        <dbReference type="ARBA" id="ARBA00004370"/>
    </source>
</evidence>
<dbReference type="InterPro" id="IPR003660">
    <property type="entry name" value="HAMP_dom"/>
</dbReference>
<dbReference type="SMART" id="SM00387">
    <property type="entry name" value="HATPase_c"/>
    <property type="match status" value="1"/>
</dbReference>
<organism evidence="12 13">
    <name type="scientific">Tissierella carlieri</name>
    <dbReference type="NCBI Taxonomy" id="689904"/>
    <lineage>
        <taxon>Bacteria</taxon>
        <taxon>Bacillati</taxon>
        <taxon>Bacillota</taxon>
        <taxon>Tissierellia</taxon>
        <taxon>Tissierellales</taxon>
        <taxon>Tissierellaceae</taxon>
        <taxon>Tissierella</taxon>
    </lineage>
</organism>
<feature type="domain" description="HAMP" evidence="11">
    <location>
        <begin position="219"/>
        <end position="271"/>
    </location>
</feature>
<comment type="subcellular location">
    <subcellularLocation>
        <location evidence="2">Membrane</location>
    </subcellularLocation>
</comment>
<dbReference type="Gene3D" id="3.30.565.10">
    <property type="entry name" value="Histidine kinase-like ATPase, C-terminal domain"/>
    <property type="match status" value="1"/>
</dbReference>
<dbReference type="Gene3D" id="6.10.340.10">
    <property type="match status" value="1"/>
</dbReference>
<name>A0ABT1SD83_9FIRM</name>
<protein>
    <recommendedName>
        <fullName evidence="3">histidine kinase</fullName>
        <ecNumber evidence="3">2.7.13.3</ecNumber>
    </recommendedName>
</protein>
<dbReference type="GO" id="GO:0016301">
    <property type="term" value="F:kinase activity"/>
    <property type="evidence" value="ECO:0007669"/>
    <property type="project" value="UniProtKB-KW"/>
</dbReference>
<evidence type="ECO:0000256" key="1">
    <source>
        <dbReference type="ARBA" id="ARBA00000085"/>
    </source>
</evidence>
<evidence type="ECO:0000256" key="8">
    <source>
        <dbReference type="SAM" id="Coils"/>
    </source>
</evidence>
<dbReference type="InterPro" id="IPR004358">
    <property type="entry name" value="Sig_transdc_His_kin-like_C"/>
</dbReference>
<dbReference type="PANTHER" id="PTHR45453">
    <property type="entry name" value="PHOSPHATE REGULON SENSOR PROTEIN PHOR"/>
    <property type="match status" value="1"/>
</dbReference>
<keyword evidence="4" id="KW-0597">Phosphoprotein</keyword>
<dbReference type="PROSITE" id="PS50109">
    <property type="entry name" value="HIS_KIN"/>
    <property type="match status" value="1"/>
</dbReference>
<dbReference type="SUPFAM" id="SSF55874">
    <property type="entry name" value="ATPase domain of HSP90 chaperone/DNA topoisomerase II/histidine kinase"/>
    <property type="match status" value="1"/>
</dbReference>
<keyword evidence="6 12" id="KW-0418">Kinase</keyword>
<reference evidence="12 13" key="1">
    <citation type="submission" date="2022-06" db="EMBL/GenBank/DDBJ databases">
        <title>Isolation of gut microbiota from human fecal samples.</title>
        <authorList>
            <person name="Pamer E.G."/>
            <person name="Barat B."/>
            <person name="Waligurski E."/>
            <person name="Medina S."/>
            <person name="Paddock L."/>
            <person name="Mostad J."/>
        </authorList>
    </citation>
    <scope>NUCLEOTIDE SEQUENCE [LARGE SCALE GENOMIC DNA]</scope>
    <source>
        <strain evidence="12 13">DFI.7.95</strain>
    </source>
</reference>
<dbReference type="Gene3D" id="1.10.287.130">
    <property type="match status" value="1"/>
</dbReference>
<sequence>MIKKIRSSLTIKIFLMTSLLLALACVLTYSFIAWFMPLTYTSDLSSQLDKKLQKLVNELKNTDLQNCEDIFERFIMEAGSNVGINFEILDAQGNSIDIPINRKISYIHNGVFIGVMITESESTITDTESGTMITEPESMINESESISNMTVTSIGDSMSMATTKEYPFTFANSDDQYVLVVSSVLQGVNQAVEALERILPWLIVTILCISFLGSLFYSRYVTRPIIKLSGISKKMSNLEFDWHCKDNRKDEIGVLAHSLNELSRRLSNALRELQQANIELKSDIDRERELERKRMEFFSAVSHELKTPITVIKGQIEGMLLQVGVYKDRNKYLSRALTVTGTMEELVQEILTISRMETYEFSLHKEELDFSKLVHKQISDHAELLEKKNLILKAEVDEYITIVADFTMINKVLVNLISNAAYYSPENQLIRIKAKTEESGMLFIIENTGIHIPQEVLPRLFEAFYRVEQSRNRQSGGSGLGLYIVKMILEQHGADYKIENTVDGVEFTFKLK</sequence>
<accession>A0ABT1SD83</accession>
<feature type="domain" description="Histidine kinase" evidence="10">
    <location>
        <begin position="300"/>
        <end position="512"/>
    </location>
</feature>
<keyword evidence="9" id="KW-1133">Transmembrane helix</keyword>
<evidence type="ECO:0000256" key="6">
    <source>
        <dbReference type="ARBA" id="ARBA00022777"/>
    </source>
</evidence>
<dbReference type="EMBL" id="JANGAC010000012">
    <property type="protein sequence ID" value="MCQ4924439.1"/>
    <property type="molecule type" value="Genomic_DNA"/>
</dbReference>
<dbReference type="Proteomes" id="UP001524478">
    <property type="component" value="Unassembled WGS sequence"/>
</dbReference>
<dbReference type="InterPro" id="IPR036890">
    <property type="entry name" value="HATPase_C_sf"/>
</dbReference>
<dbReference type="InterPro" id="IPR050351">
    <property type="entry name" value="BphY/WalK/GraS-like"/>
</dbReference>
<dbReference type="RefSeq" id="WP_256312185.1">
    <property type="nucleotide sequence ID" value="NZ_JANGAC010000012.1"/>
</dbReference>
<feature type="transmembrane region" description="Helical" evidence="9">
    <location>
        <begin position="12"/>
        <end position="36"/>
    </location>
</feature>
<evidence type="ECO:0000313" key="12">
    <source>
        <dbReference type="EMBL" id="MCQ4924439.1"/>
    </source>
</evidence>
<dbReference type="SMART" id="SM00388">
    <property type="entry name" value="HisKA"/>
    <property type="match status" value="1"/>
</dbReference>
<dbReference type="PROSITE" id="PS50885">
    <property type="entry name" value="HAMP"/>
    <property type="match status" value="1"/>
</dbReference>
<evidence type="ECO:0000256" key="4">
    <source>
        <dbReference type="ARBA" id="ARBA00022553"/>
    </source>
</evidence>
<keyword evidence="5" id="KW-0808">Transferase</keyword>
<dbReference type="InterPro" id="IPR003661">
    <property type="entry name" value="HisK_dim/P_dom"/>
</dbReference>
<dbReference type="SUPFAM" id="SSF158472">
    <property type="entry name" value="HAMP domain-like"/>
    <property type="match status" value="1"/>
</dbReference>
<evidence type="ECO:0000259" key="11">
    <source>
        <dbReference type="PROSITE" id="PS50885"/>
    </source>
</evidence>
<keyword evidence="8" id="KW-0175">Coiled coil</keyword>
<gene>
    <name evidence="12" type="ORF">NE686_15160</name>
</gene>
<dbReference type="EC" id="2.7.13.3" evidence="3"/>
<evidence type="ECO:0000259" key="10">
    <source>
        <dbReference type="PROSITE" id="PS50109"/>
    </source>
</evidence>
<keyword evidence="9" id="KW-0472">Membrane</keyword>
<comment type="caution">
    <text evidence="12">The sequence shown here is derived from an EMBL/GenBank/DDBJ whole genome shotgun (WGS) entry which is preliminary data.</text>
</comment>
<dbReference type="Pfam" id="PF00672">
    <property type="entry name" value="HAMP"/>
    <property type="match status" value="1"/>
</dbReference>
<keyword evidence="13" id="KW-1185">Reference proteome</keyword>
<dbReference type="InterPro" id="IPR005467">
    <property type="entry name" value="His_kinase_dom"/>
</dbReference>
<dbReference type="Pfam" id="PF02518">
    <property type="entry name" value="HATPase_c"/>
    <property type="match status" value="1"/>
</dbReference>
<dbReference type="CDD" id="cd00082">
    <property type="entry name" value="HisKA"/>
    <property type="match status" value="1"/>
</dbReference>
<keyword evidence="7" id="KW-0902">Two-component regulatory system</keyword>
<dbReference type="Pfam" id="PF00512">
    <property type="entry name" value="HisKA"/>
    <property type="match status" value="1"/>
</dbReference>
<dbReference type="SMART" id="SM00304">
    <property type="entry name" value="HAMP"/>
    <property type="match status" value="1"/>
</dbReference>
<keyword evidence="9" id="KW-0812">Transmembrane</keyword>
<evidence type="ECO:0000256" key="7">
    <source>
        <dbReference type="ARBA" id="ARBA00023012"/>
    </source>
</evidence>